<organism evidence="1 2">
    <name type="scientific">Rhodocytophaga aerolata</name>
    <dbReference type="NCBI Taxonomy" id="455078"/>
    <lineage>
        <taxon>Bacteria</taxon>
        <taxon>Pseudomonadati</taxon>
        <taxon>Bacteroidota</taxon>
        <taxon>Cytophagia</taxon>
        <taxon>Cytophagales</taxon>
        <taxon>Rhodocytophagaceae</taxon>
        <taxon>Rhodocytophaga</taxon>
    </lineage>
</organism>
<protein>
    <submittedName>
        <fullName evidence="1">HAD domain-containing protein</fullName>
    </submittedName>
</protein>
<keyword evidence="2" id="KW-1185">Reference proteome</keyword>
<name>A0ABT8R4Z1_9BACT</name>
<accession>A0ABT8R4Z1</accession>
<evidence type="ECO:0000313" key="2">
    <source>
        <dbReference type="Proteomes" id="UP001168528"/>
    </source>
</evidence>
<dbReference type="EMBL" id="JAUKPO010000005">
    <property type="protein sequence ID" value="MDO1446756.1"/>
    <property type="molecule type" value="Genomic_DNA"/>
</dbReference>
<gene>
    <name evidence="1" type="ORF">Q0590_10865</name>
</gene>
<comment type="caution">
    <text evidence="1">The sequence shown here is derived from an EMBL/GenBank/DDBJ whole genome shotgun (WGS) entry which is preliminary data.</text>
</comment>
<sequence length="162" mass="19075">MKVVFLDIDGVLVTEHYLLQLERNRDSWRDKQGHAHFCPRCLANFELLIKQTGAKVVLSSTWRFYLADTVGVPEFFKSRGVKFEIFDVTPRFRSSSKKISEYPTRGEEIQSWLAIYPEVTKYCILDDDPRILPEQQPYWVRTSFRYGFTKSKLEQALKILTD</sequence>
<dbReference type="RefSeq" id="WP_302037561.1">
    <property type="nucleotide sequence ID" value="NZ_JAUKPO010000005.1"/>
</dbReference>
<evidence type="ECO:0000313" key="1">
    <source>
        <dbReference type="EMBL" id="MDO1446756.1"/>
    </source>
</evidence>
<reference evidence="1" key="1">
    <citation type="submission" date="2023-07" db="EMBL/GenBank/DDBJ databases">
        <title>The genome sequence of Rhodocytophaga aerolata KACC 12507.</title>
        <authorList>
            <person name="Zhang X."/>
        </authorList>
    </citation>
    <scope>NUCLEOTIDE SEQUENCE</scope>
    <source>
        <strain evidence="1">KACC 12507</strain>
    </source>
</reference>
<proteinExistence type="predicted"/>
<dbReference type="Pfam" id="PF18143">
    <property type="entry name" value="HAD_SAK_2"/>
    <property type="match status" value="1"/>
</dbReference>
<dbReference type="Proteomes" id="UP001168528">
    <property type="component" value="Unassembled WGS sequence"/>
</dbReference>